<organism evidence="2 3">
    <name type="scientific">Prorocentrum cordatum</name>
    <dbReference type="NCBI Taxonomy" id="2364126"/>
    <lineage>
        <taxon>Eukaryota</taxon>
        <taxon>Sar</taxon>
        <taxon>Alveolata</taxon>
        <taxon>Dinophyceae</taxon>
        <taxon>Prorocentrales</taxon>
        <taxon>Prorocentraceae</taxon>
        <taxon>Prorocentrum</taxon>
    </lineage>
</organism>
<evidence type="ECO:0000313" key="3">
    <source>
        <dbReference type="Proteomes" id="UP001189429"/>
    </source>
</evidence>
<gene>
    <name evidence="2" type="ORF">PCOR1329_LOCUS24931</name>
</gene>
<feature type="non-terminal residue" evidence="2">
    <location>
        <position position="1"/>
    </location>
</feature>
<proteinExistence type="predicted"/>
<feature type="compositionally biased region" description="Basic and acidic residues" evidence="1">
    <location>
        <begin position="61"/>
        <end position="73"/>
    </location>
</feature>
<name>A0ABN9RYN8_9DINO</name>
<sequence>FLMWSSLGQCPHGVDVLDEGISTEGEEVVAQQAAPAAGLRTLSNKEKRELKKQRKLLDAERSLRRPGWEKDPDTVPLEVSNSEHQRAGLEWIWEQLVARAKDERARFPEQWD</sequence>
<dbReference type="EMBL" id="CAUYUJ010008657">
    <property type="protein sequence ID" value="CAK0824543.1"/>
    <property type="molecule type" value="Genomic_DNA"/>
</dbReference>
<protein>
    <submittedName>
        <fullName evidence="2">Uncharacterized protein</fullName>
    </submittedName>
</protein>
<comment type="caution">
    <text evidence="2">The sequence shown here is derived from an EMBL/GenBank/DDBJ whole genome shotgun (WGS) entry which is preliminary data.</text>
</comment>
<evidence type="ECO:0000256" key="1">
    <source>
        <dbReference type="SAM" id="MobiDB-lite"/>
    </source>
</evidence>
<accession>A0ABN9RYN8</accession>
<keyword evidence="3" id="KW-1185">Reference proteome</keyword>
<dbReference type="Proteomes" id="UP001189429">
    <property type="component" value="Unassembled WGS sequence"/>
</dbReference>
<evidence type="ECO:0000313" key="2">
    <source>
        <dbReference type="EMBL" id="CAK0824543.1"/>
    </source>
</evidence>
<feature type="region of interest" description="Disordered" evidence="1">
    <location>
        <begin position="61"/>
        <end position="81"/>
    </location>
</feature>
<reference evidence="2" key="1">
    <citation type="submission" date="2023-10" db="EMBL/GenBank/DDBJ databases">
        <authorList>
            <person name="Chen Y."/>
            <person name="Shah S."/>
            <person name="Dougan E. K."/>
            <person name="Thang M."/>
            <person name="Chan C."/>
        </authorList>
    </citation>
    <scope>NUCLEOTIDE SEQUENCE [LARGE SCALE GENOMIC DNA]</scope>
</reference>